<sequence length="256" mass="29706">MSKIEWTEKTWNPITGCTKVTAGCKNCYAENIAKRFWRGRCFNDVEFHKERLNEPLKRKKPTMYFVNSMSDLFHENISFKQIDQIFCVMVQADWHTYQILTKRAKRMVDYFHSYNGFILSRGIWLGVSIENQAAVLNRIPSLLKAPAATRFLSIEPCLERIDLFPFIGNSTLTAGARWLLTKTDNKIDWVIVGCESGPQRRPCKIEWIENIIAQCKDANVPVFVKQISVDGKVIKDIAQFPKHLQIREYPKNKIGE</sequence>
<accession>A0A6H1ZMN1</accession>
<evidence type="ECO:0000313" key="1">
    <source>
        <dbReference type="EMBL" id="QJA48814.1"/>
    </source>
</evidence>
<organism evidence="1">
    <name type="scientific">viral metagenome</name>
    <dbReference type="NCBI Taxonomy" id="1070528"/>
    <lineage>
        <taxon>unclassified sequences</taxon>
        <taxon>metagenomes</taxon>
        <taxon>organismal metagenomes</taxon>
    </lineage>
</organism>
<name>A0A6H1ZMN1_9ZZZZ</name>
<proteinExistence type="predicted"/>
<reference evidence="1" key="1">
    <citation type="submission" date="2020-03" db="EMBL/GenBank/DDBJ databases">
        <title>The deep terrestrial virosphere.</title>
        <authorList>
            <person name="Holmfeldt K."/>
            <person name="Nilsson E."/>
            <person name="Simone D."/>
            <person name="Lopez-Fernandez M."/>
            <person name="Wu X."/>
            <person name="de Brujin I."/>
            <person name="Lundin D."/>
            <person name="Andersson A."/>
            <person name="Bertilsson S."/>
            <person name="Dopson M."/>
        </authorList>
    </citation>
    <scope>NUCLEOTIDE SEQUENCE</scope>
    <source>
        <strain evidence="1">TM448A01162</strain>
    </source>
</reference>
<protein>
    <recommendedName>
        <fullName evidence="2">Phage protein Gp37/Gp68</fullName>
    </recommendedName>
</protein>
<dbReference type="InterPro" id="IPR011101">
    <property type="entry name" value="DUF5131"/>
</dbReference>
<dbReference type="EMBL" id="MT144104">
    <property type="protein sequence ID" value="QJA48814.1"/>
    <property type="molecule type" value="Genomic_DNA"/>
</dbReference>
<dbReference type="AlphaFoldDB" id="A0A6H1ZMN1"/>
<evidence type="ECO:0008006" key="2">
    <source>
        <dbReference type="Google" id="ProtNLM"/>
    </source>
</evidence>
<gene>
    <name evidence="1" type="ORF">TM448A01162_0006</name>
</gene>
<dbReference type="Pfam" id="PF07505">
    <property type="entry name" value="DUF5131"/>
    <property type="match status" value="1"/>
</dbReference>